<keyword evidence="1" id="KW-0472">Membrane</keyword>
<keyword evidence="1" id="KW-0812">Transmembrane</keyword>
<feature type="transmembrane region" description="Helical" evidence="1">
    <location>
        <begin position="89"/>
        <end position="108"/>
    </location>
</feature>
<proteinExistence type="predicted"/>
<sequence length="306" mass="34498">MDNLKPPYWVINLASIILCIVVGIFTFRDWIRPFPLPKDGSASRDNRVKRLSSPLKWILLALVCSLIRACVIIALLAGVPVAFLEITQFYNFFGIAAEVLAFITALRVTRRFQSPSSTSEEEESSYVPTEKVEAEKKLNTADIFVMTLLATLGFTYWTTDLGASLRLNYGKRKFRNAYIIFEAVRGLLTAYNVFLVITAIYISTRLLSKRRNKATSYSASATPTDLNARVTFTLKTIPTIMFVSIIIMVSGVMSLFIWYRSREWTYTQAYEALTVLNLLAKCIGEVLLLEFSRGALRRMTLAATSS</sequence>
<gene>
    <name evidence="2" type="ORF">QBC38DRAFT_550620</name>
</gene>
<name>A0AAN7BEM6_9PEZI</name>
<feature type="transmembrane region" description="Helical" evidence="1">
    <location>
        <begin position="177"/>
        <end position="202"/>
    </location>
</feature>
<dbReference type="EMBL" id="MU865728">
    <property type="protein sequence ID" value="KAK4220537.1"/>
    <property type="molecule type" value="Genomic_DNA"/>
</dbReference>
<evidence type="ECO:0000256" key="1">
    <source>
        <dbReference type="SAM" id="Phobius"/>
    </source>
</evidence>
<comment type="caution">
    <text evidence="2">The sequence shown here is derived from an EMBL/GenBank/DDBJ whole genome shotgun (WGS) entry which is preliminary data.</text>
</comment>
<protein>
    <submittedName>
        <fullName evidence="2">Uncharacterized protein</fullName>
    </submittedName>
</protein>
<keyword evidence="3" id="KW-1185">Reference proteome</keyword>
<reference evidence="2" key="1">
    <citation type="journal article" date="2023" name="Mol. Phylogenet. Evol.">
        <title>Genome-scale phylogeny and comparative genomics of the fungal order Sordariales.</title>
        <authorList>
            <person name="Hensen N."/>
            <person name="Bonometti L."/>
            <person name="Westerberg I."/>
            <person name="Brannstrom I.O."/>
            <person name="Guillou S."/>
            <person name="Cros-Aarteil S."/>
            <person name="Calhoun S."/>
            <person name="Haridas S."/>
            <person name="Kuo A."/>
            <person name="Mondo S."/>
            <person name="Pangilinan J."/>
            <person name="Riley R."/>
            <person name="LaButti K."/>
            <person name="Andreopoulos B."/>
            <person name="Lipzen A."/>
            <person name="Chen C."/>
            <person name="Yan M."/>
            <person name="Daum C."/>
            <person name="Ng V."/>
            <person name="Clum A."/>
            <person name="Steindorff A."/>
            <person name="Ohm R.A."/>
            <person name="Martin F."/>
            <person name="Silar P."/>
            <person name="Natvig D.O."/>
            <person name="Lalanne C."/>
            <person name="Gautier V."/>
            <person name="Ament-Velasquez S.L."/>
            <person name="Kruys A."/>
            <person name="Hutchinson M.I."/>
            <person name="Powell A.J."/>
            <person name="Barry K."/>
            <person name="Miller A.N."/>
            <person name="Grigoriev I.V."/>
            <person name="Debuchy R."/>
            <person name="Gladieux P."/>
            <person name="Hiltunen Thoren M."/>
            <person name="Johannesson H."/>
        </authorList>
    </citation>
    <scope>NUCLEOTIDE SEQUENCE</scope>
    <source>
        <strain evidence="2">CBS 990.96</strain>
    </source>
</reference>
<accession>A0AAN7BEM6</accession>
<reference evidence="2" key="2">
    <citation type="submission" date="2023-05" db="EMBL/GenBank/DDBJ databases">
        <authorList>
            <consortium name="Lawrence Berkeley National Laboratory"/>
            <person name="Steindorff A."/>
            <person name="Hensen N."/>
            <person name="Bonometti L."/>
            <person name="Westerberg I."/>
            <person name="Brannstrom I.O."/>
            <person name="Guillou S."/>
            <person name="Cros-Aarteil S."/>
            <person name="Calhoun S."/>
            <person name="Haridas S."/>
            <person name="Kuo A."/>
            <person name="Mondo S."/>
            <person name="Pangilinan J."/>
            <person name="Riley R."/>
            <person name="Labutti K."/>
            <person name="Andreopoulos B."/>
            <person name="Lipzen A."/>
            <person name="Chen C."/>
            <person name="Yanf M."/>
            <person name="Daum C."/>
            <person name="Ng V."/>
            <person name="Clum A."/>
            <person name="Ohm R."/>
            <person name="Martin F."/>
            <person name="Silar P."/>
            <person name="Natvig D."/>
            <person name="Lalanne C."/>
            <person name="Gautier V."/>
            <person name="Ament-Velasquez S.L."/>
            <person name="Kruys A."/>
            <person name="Hutchinson M.I."/>
            <person name="Powell A.J."/>
            <person name="Barry K."/>
            <person name="Miller A.N."/>
            <person name="Grigoriev I.V."/>
            <person name="Debuchy R."/>
            <person name="Gladieux P."/>
            <person name="Thoren M.H."/>
            <person name="Johannesson H."/>
        </authorList>
    </citation>
    <scope>NUCLEOTIDE SEQUENCE</scope>
    <source>
        <strain evidence="2">CBS 990.96</strain>
    </source>
</reference>
<feature type="transmembrane region" description="Helical" evidence="1">
    <location>
        <begin position="239"/>
        <end position="258"/>
    </location>
</feature>
<dbReference type="AlphaFoldDB" id="A0AAN7BEM6"/>
<evidence type="ECO:0000313" key="3">
    <source>
        <dbReference type="Proteomes" id="UP001301958"/>
    </source>
</evidence>
<feature type="transmembrane region" description="Helical" evidence="1">
    <location>
        <begin position="57"/>
        <end position="83"/>
    </location>
</feature>
<feature type="transmembrane region" description="Helical" evidence="1">
    <location>
        <begin position="138"/>
        <end position="157"/>
    </location>
</feature>
<feature type="transmembrane region" description="Helical" evidence="1">
    <location>
        <begin position="6"/>
        <end position="27"/>
    </location>
</feature>
<organism evidence="2 3">
    <name type="scientific">Podospora fimiseda</name>
    <dbReference type="NCBI Taxonomy" id="252190"/>
    <lineage>
        <taxon>Eukaryota</taxon>
        <taxon>Fungi</taxon>
        <taxon>Dikarya</taxon>
        <taxon>Ascomycota</taxon>
        <taxon>Pezizomycotina</taxon>
        <taxon>Sordariomycetes</taxon>
        <taxon>Sordariomycetidae</taxon>
        <taxon>Sordariales</taxon>
        <taxon>Podosporaceae</taxon>
        <taxon>Podospora</taxon>
    </lineage>
</organism>
<dbReference type="Proteomes" id="UP001301958">
    <property type="component" value="Unassembled WGS sequence"/>
</dbReference>
<evidence type="ECO:0000313" key="2">
    <source>
        <dbReference type="EMBL" id="KAK4220537.1"/>
    </source>
</evidence>
<keyword evidence="1" id="KW-1133">Transmembrane helix</keyword>